<reference evidence="1 2" key="1">
    <citation type="submission" date="2020-08" db="EMBL/GenBank/DDBJ databases">
        <title>Genomic Encyclopedia of Type Strains, Phase III (KMG-III): the genomes of soil and plant-associated and newly described type strains.</title>
        <authorList>
            <person name="Whitman W."/>
        </authorList>
    </citation>
    <scope>NUCLEOTIDE SEQUENCE [LARGE SCALE GENOMIC DNA]</scope>
    <source>
        <strain evidence="1 2">CECT 4462</strain>
    </source>
</reference>
<gene>
    <name evidence="1" type="ORF">FHR87_000941</name>
</gene>
<evidence type="ECO:0000313" key="1">
    <source>
        <dbReference type="EMBL" id="MBB3102558.1"/>
    </source>
</evidence>
<comment type="caution">
    <text evidence="1">The sequence shown here is derived from an EMBL/GenBank/DDBJ whole genome shotgun (WGS) entry which is preliminary data.</text>
</comment>
<proteinExistence type="predicted"/>
<dbReference type="AlphaFoldDB" id="A0A839T094"/>
<organism evidence="1 2">
    <name type="scientific">Azomonas macrocytogenes</name>
    <name type="common">Azotobacter macrocytogenes</name>
    <dbReference type="NCBI Taxonomy" id="69962"/>
    <lineage>
        <taxon>Bacteria</taxon>
        <taxon>Pseudomonadati</taxon>
        <taxon>Pseudomonadota</taxon>
        <taxon>Gammaproteobacteria</taxon>
        <taxon>Pseudomonadales</taxon>
        <taxon>Pseudomonadaceae</taxon>
        <taxon>Azomonas</taxon>
    </lineage>
</organism>
<name>A0A839T094_AZOMA</name>
<protein>
    <submittedName>
        <fullName evidence="1">Uncharacterized protein (DUF4415 family)</fullName>
    </submittedName>
</protein>
<dbReference type="Pfam" id="PF14384">
    <property type="entry name" value="BrnA_antitoxin"/>
    <property type="match status" value="1"/>
</dbReference>
<evidence type="ECO:0000313" key="2">
    <source>
        <dbReference type="Proteomes" id="UP000549250"/>
    </source>
</evidence>
<accession>A0A839T094</accession>
<dbReference type="InterPro" id="IPR025528">
    <property type="entry name" value="BrnA_antitoxin"/>
</dbReference>
<keyword evidence="2" id="KW-1185">Reference proteome</keyword>
<sequence length="105" mass="12181">MSSKRKFILPTPEEDADINAGIAQDPDNPELIDENFKRMRPASEIFPEMVMAHIESKKGRGPQKTPTKERITIRLDSDITEYFRSYGDGWQSKLNQALKEYIRDH</sequence>
<dbReference type="EMBL" id="JACHXI010000003">
    <property type="protein sequence ID" value="MBB3102558.1"/>
    <property type="molecule type" value="Genomic_DNA"/>
</dbReference>
<dbReference type="RefSeq" id="WP_183165545.1">
    <property type="nucleotide sequence ID" value="NZ_JACHXI010000003.1"/>
</dbReference>
<dbReference type="Proteomes" id="UP000549250">
    <property type="component" value="Unassembled WGS sequence"/>
</dbReference>